<dbReference type="InterPro" id="IPR036388">
    <property type="entry name" value="WH-like_DNA-bd_sf"/>
</dbReference>
<evidence type="ECO:0000313" key="4">
    <source>
        <dbReference type="Proteomes" id="UP000325614"/>
    </source>
</evidence>
<proteinExistence type="predicted"/>
<evidence type="ECO:0000259" key="2">
    <source>
        <dbReference type="Pfam" id="PF13280"/>
    </source>
</evidence>
<dbReference type="PROSITE" id="PS52050">
    <property type="entry name" value="WYL"/>
    <property type="match status" value="1"/>
</dbReference>
<feature type="domain" description="Helix-turn-helix type 11" evidence="1">
    <location>
        <begin position="6"/>
        <end position="60"/>
    </location>
</feature>
<reference evidence="3 4" key="1">
    <citation type="submission" date="2019-10" db="EMBL/GenBank/DDBJ databases">
        <title>Isolation, Identification of Microvirga thermotolerans HR1, a novel thermophilic bacterium and Comparative Genomics of the genus Microvirga.</title>
        <authorList>
            <person name="Li J."/>
            <person name="Zhang W."/>
            <person name="Lin M."/>
            <person name="Wang J."/>
        </authorList>
    </citation>
    <scope>NUCLEOTIDE SEQUENCE [LARGE SCALE GENOMIC DNA]</scope>
    <source>
        <strain evidence="3 4">HR1</strain>
    </source>
</reference>
<feature type="domain" description="WYL" evidence="2">
    <location>
        <begin position="138"/>
        <end position="201"/>
    </location>
</feature>
<dbReference type="KEGG" id="mico:GDR74_09125"/>
<dbReference type="SUPFAM" id="SSF46785">
    <property type="entry name" value="Winged helix' DNA-binding domain"/>
    <property type="match status" value="1"/>
</dbReference>
<dbReference type="PANTHER" id="PTHR34580">
    <property type="match status" value="1"/>
</dbReference>
<dbReference type="AlphaFoldDB" id="A0A5P9JYN6"/>
<dbReference type="Proteomes" id="UP000325614">
    <property type="component" value="Chromosome"/>
</dbReference>
<dbReference type="InterPro" id="IPR036390">
    <property type="entry name" value="WH_DNA-bd_sf"/>
</dbReference>
<dbReference type="EMBL" id="CP045423">
    <property type="protein sequence ID" value="QFU16375.1"/>
    <property type="molecule type" value="Genomic_DNA"/>
</dbReference>
<dbReference type="Pfam" id="PF13280">
    <property type="entry name" value="WYL"/>
    <property type="match status" value="1"/>
</dbReference>
<dbReference type="InterPro" id="IPR051534">
    <property type="entry name" value="CBASS_pafABC_assoc_protein"/>
</dbReference>
<gene>
    <name evidence="3" type="ORF">GDR74_09125</name>
</gene>
<dbReference type="PANTHER" id="PTHR34580:SF3">
    <property type="entry name" value="PROTEIN PAFB"/>
    <property type="match status" value="1"/>
</dbReference>
<evidence type="ECO:0000313" key="3">
    <source>
        <dbReference type="EMBL" id="QFU16375.1"/>
    </source>
</evidence>
<dbReference type="RefSeq" id="WP_152586019.1">
    <property type="nucleotide sequence ID" value="NZ_CP045423.1"/>
</dbReference>
<accession>A0A5P9JYN6</accession>
<dbReference type="InterPro" id="IPR013196">
    <property type="entry name" value="HTH_11"/>
</dbReference>
<name>A0A5P9JYN6_9HYPH</name>
<dbReference type="Pfam" id="PF08279">
    <property type="entry name" value="HTH_11"/>
    <property type="match status" value="1"/>
</dbReference>
<organism evidence="3 4">
    <name type="scientific">Microvirga thermotolerans</name>
    <dbReference type="NCBI Taxonomy" id="2651334"/>
    <lineage>
        <taxon>Bacteria</taxon>
        <taxon>Pseudomonadati</taxon>
        <taxon>Pseudomonadota</taxon>
        <taxon>Alphaproteobacteria</taxon>
        <taxon>Hyphomicrobiales</taxon>
        <taxon>Methylobacteriaceae</taxon>
        <taxon>Microvirga</taxon>
    </lineage>
</organism>
<protein>
    <submittedName>
        <fullName evidence="3">WYL domain-containing protein</fullName>
    </submittedName>
</protein>
<sequence length="233" mass="25225">MRKASRLFEIVQILRLADGPVTAAGMAASLGVASRSVYRDIAALQGMGIPVQGGRGIGYRLKRGFELPPLMFSIDETEALVLSLALLERIGDDGLKRAARQAAQKIAAAVPPPLRQVLSGSALHAWGAIAPAPAGIDLAAVRAALREERVLEIAYRDAEGRATRRRIWPIALIYYAERANIVAWCELRQDLRQFRTDRVEASAATETFFKGQGDDLRRAWVAGWTGDPAAAPA</sequence>
<evidence type="ECO:0000259" key="1">
    <source>
        <dbReference type="Pfam" id="PF08279"/>
    </source>
</evidence>
<dbReference type="Gene3D" id="1.10.10.10">
    <property type="entry name" value="Winged helix-like DNA-binding domain superfamily/Winged helix DNA-binding domain"/>
    <property type="match status" value="1"/>
</dbReference>
<keyword evidence="4" id="KW-1185">Reference proteome</keyword>
<dbReference type="InterPro" id="IPR026881">
    <property type="entry name" value="WYL_dom"/>
</dbReference>